<feature type="region of interest" description="Disordered" evidence="1">
    <location>
        <begin position="1"/>
        <end position="47"/>
    </location>
</feature>
<feature type="compositionally biased region" description="Basic and acidic residues" evidence="1">
    <location>
        <begin position="33"/>
        <end position="47"/>
    </location>
</feature>
<evidence type="ECO:0000313" key="3">
    <source>
        <dbReference type="Proteomes" id="UP000078596"/>
    </source>
</evidence>
<accession>A0A191ZGI1</accession>
<dbReference type="InterPro" id="IPR058059">
    <property type="entry name" value="PA3496-like"/>
</dbReference>
<dbReference type="Proteomes" id="UP000078596">
    <property type="component" value="Chromosome"/>
</dbReference>
<keyword evidence="3" id="KW-1185">Reference proteome</keyword>
<gene>
    <name evidence="2" type="ORF">A9404_05840</name>
</gene>
<dbReference type="EMBL" id="CP016027">
    <property type="protein sequence ID" value="ANJ66962.1"/>
    <property type="molecule type" value="Genomic_DNA"/>
</dbReference>
<sequence length="64" mass="7457">MSNDDDLNELDEHWEEEDNDDNVGDAIAPNATDKTKPADSKDSRRRLEALLEQQRIKREIDDIF</sequence>
<feature type="compositionally biased region" description="Acidic residues" evidence="1">
    <location>
        <begin position="1"/>
        <end position="23"/>
    </location>
</feature>
<reference evidence="2 3" key="1">
    <citation type="submission" date="2016-06" db="EMBL/GenBank/DDBJ databases">
        <title>Insight into the functional genes involving in sulfur oxidation in Pearl River water.</title>
        <authorList>
            <person name="Luo J."/>
            <person name="Tan X."/>
            <person name="Lin W."/>
        </authorList>
    </citation>
    <scope>NUCLEOTIDE SEQUENCE [LARGE SCALE GENOMIC DNA]</scope>
    <source>
        <strain evidence="2 3">LS2</strain>
    </source>
</reference>
<organism evidence="2 3">
    <name type="scientific">Halothiobacillus diazotrophicus</name>
    <dbReference type="NCBI Taxonomy" id="1860122"/>
    <lineage>
        <taxon>Bacteria</taxon>
        <taxon>Pseudomonadati</taxon>
        <taxon>Pseudomonadota</taxon>
        <taxon>Gammaproteobacteria</taxon>
        <taxon>Chromatiales</taxon>
        <taxon>Halothiobacillaceae</taxon>
        <taxon>Halothiobacillus</taxon>
    </lineage>
</organism>
<protein>
    <submittedName>
        <fullName evidence="2">Uncharacterized protein</fullName>
    </submittedName>
</protein>
<dbReference type="AlphaFoldDB" id="A0A191ZGI1"/>
<dbReference type="RefSeq" id="WP_066099324.1">
    <property type="nucleotide sequence ID" value="NZ_CP016027.1"/>
</dbReference>
<evidence type="ECO:0000313" key="2">
    <source>
        <dbReference type="EMBL" id="ANJ66962.1"/>
    </source>
</evidence>
<name>A0A191ZGI1_9GAMM</name>
<evidence type="ECO:0000256" key="1">
    <source>
        <dbReference type="SAM" id="MobiDB-lite"/>
    </source>
</evidence>
<dbReference type="KEGG" id="haz:A9404_05840"/>
<proteinExistence type="predicted"/>
<dbReference type="NCBIfam" id="NF046101">
    <property type="entry name" value="PA3496_fam"/>
    <property type="match status" value="1"/>
</dbReference>